<feature type="binding site" evidence="15">
    <location>
        <position position="207"/>
    </location>
    <ligand>
        <name>ATP</name>
        <dbReference type="ChEBI" id="CHEBI:30616"/>
    </ligand>
</feature>
<dbReference type="GO" id="GO:0005737">
    <property type="term" value="C:cytoplasm"/>
    <property type="evidence" value="ECO:0007669"/>
    <property type="project" value="UniProtKB-SubCell"/>
</dbReference>
<evidence type="ECO:0000256" key="5">
    <source>
        <dbReference type="ARBA" id="ARBA00022490"/>
    </source>
</evidence>
<reference evidence="17" key="1">
    <citation type="journal article" date="2020" name="Stud. Mycol.">
        <title>101 Dothideomycetes genomes: a test case for predicting lifestyles and emergence of pathogens.</title>
        <authorList>
            <person name="Haridas S."/>
            <person name="Albert R."/>
            <person name="Binder M."/>
            <person name="Bloem J."/>
            <person name="Labutti K."/>
            <person name="Salamov A."/>
            <person name="Andreopoulos B."/>
            <person name="Baker S."/>
            <person name="Barry K."/>
            <person name="Bills G."/>
            <person name="Bluhm B."/>
            <person name="Cannon C."/>
            <person name="Castanera R."/>
            <person name="Culley D."/>
            <person name="Daum C."/>
            <person name="Ezra D."/>
            <person name="Gonzalez J."/>
            <person name="Henrissat B."/>
            <person name="Kuo A."/>
            <person name="Liang C."/>
            <person name="Lipzen A."/>
            <person name="Lutzoni F."/>
            <person name="Magnuson J."/>
            <person name="Mondo S."/>
            <person name="Nolan M."/>
            <person name="Ohm R."/>
            <person name="Pangilinan J."/>
            <person name="Park H.-J."/>
            <person name="Ramirez L."/>
            <person name="Alfaro M."/>
            <person name="Sun H."/>
            <person name="Tritt A."/>
            <person name="Yoshinaga Y."/>
            <person name="Zwiers L.-H."/>
            <person name="Turgeon B."/>
            <person name="Goodwin S."/>
            <person name="Spatafora J."/>
            <person name="Crous P."/>
            <person name="Grigoriev I."/>
        </authorList>
    </citation>
    <scope>NUCLEOTIDE SEQUENCE</scope>
    <source>
        <strain evidence="17">CBS 116435</strain>
    </source>
</reference>
<evidence type="ECO:0000256" key="8">
    <source>
        <dbReference type="ARBA" id="ARBA00022695"/>
    </source>
</evidence>
<organism evidence="17 18">
    <name type="scientific">Polychaeton citri CBS 116435</name>
    <dbReference type="NCBI Taxonomy" id="1314669"/>
    <lineage>
        <taxon>Eukaryota</taxon>
        <taxon>Fungi</taxon>
        <taxon>Dikarya</taxon>
        <taxon>Ascomycota</taxon>
        <taxon>Pezizomycotina</taxon>
        <taxon>Dothideomycetes</taxon>
        <taxon>Dothideomycetidae</taxon>
        <taxon>Capnodiales</taxon>
        <taxon>Capnodiaceae</taxon>
        <taxon>Polychaeton</taxon>
    </lineage>
</organism>
<comment type="caution">
    <text evidence="17">The sequence shown here is derived from an EMBL/GenBank/DDBJ whole genome shotgun (WGS) entry which is preliminary data.</text>
</comment>
<dbReference type="PANTHER" id="PTHR17490">
    <property type="entry name" value="SUA5"/>
    <property type="match status" value="1"/>
</dbReference>
<dbReference type="Pfam" id="PF03481">
    <property type="entry name" value="Sua5_C"/>
    <property type="match status" value="1"/>
</dbReference>
<evidence type="ECO:0000256" key="4">
    <source>
        <dbReference type="ARBA" id="ARBA00015492"/>
    </source>
</evidence>
<dbReference type="InterPro" id="IPR038385">
    <property type="entry name" value="Sua5/YwlC_C"/>
</dbReference>
<feature type="binding site" evidence="15">
    <location>
        <position position="94"/>
    </location>
    <ligand>
        <name>ATP</name>
        <dbReference type="ChEBI" id="CHEBI:30616"/>
    </ligand>
</feature>
<dbReference type="InterPro" id="IPR006070">
    <property type="entry name" value="Sua5-like_dom"/>
</dbReference>
<keyword evidence="5 14" id="KW-0963">Cytoplasm</keyword>
<name>A0A9P4QEN9_9PEZI</name>
<comment type="function">
    <text evidence="13">Required for the formation of a threonylcarbamoyl group on adenosine at position 37 (t(6)A37) in tRNAs that read codons beginning with adenine. Likely catalyzes the conversion of L-threonine, HCO(3)(-)/CO(2) and ATP to give threonylcarbamoyl-AMP (TC-AMP) as the acyladenylate intermediate, with the release of diphosphate. Required for normal translation, by ensuring translation fidelity at the level of codon recognition, appropriate translation initiation selection and maintenance of reading frame. Also involved in telomere replication. Binds to single-stranded telomeric (ssTG) DNA and positively regulates telomere length.</text>
</comment>
<comment type="catalytic activity">
    <reaction evidence="12 14">
        <text>L-threonine + hydrogencarbonate + ATP = L-threonylcarbamoyladenylate + diphosphate + H2O</text>
        <dbReference type="Rhea" id="RHEA:36407"/>
        <dbReference type="ChEBI" id="CHEBI:15377"/>
        <dbReference type="ChEBI" id="CHEBI:17544"/>
        <dbReference type="ChEBI" id="CHEBI:30616"/>
        <dbReference type="ChEBI" id="CHEBI:33019"/>
        <dbReference type="ChEBI" id="CHEBI:57926"/>
        <dbReference type="ChEBI" id="CHEBI:73682"/>
        <dbReference type="EC" id="2.7.7.87"/>
    </reaction>
</comment>
<sequence>MSSHHTQGIETKVLPVDLTRIGKFSAFQPEHDFLDDVNIELDQTSIDAQHVRSAARQLQTSNVPVAFPTETVYGLGADATRGEAVRGIYKAKQRPADNPLIVHVASLQQLRAMLQPPETGGSDHAADTTTTDDPIPSIYKAVIEKFWPGPLTILLPNPKNSLLAPEVTAGLSTFGARMPRHALALALIKLADRPIAAPSANASTKPSPTAAEHVAFDLDGRIETILDGGPCDVGVESTVVDGLSSPPLILRPGGVSLEQLRQCPGWENTEIGYKDTSEKDSRPRAPGMKYRHYSPKATVVLFEAGTALPTFTDIHNQAGSSGRIGIVRTKTWQIQHHEVSCDNDKVGIEDMELGADTTDIARGIFSALRDLDRKEVDAIFVEGIDEHEGDVAAAVMNRLRKAAEIRIGD</sequence>
<dbReference type="GO" id="GO:0006450">
    <property type="term" value="P:regulation of translational fidelity"/>
    <property type="evidence" value="ECO:0007669"/>
    <property type="project" value="TreeGrafter"/>
</dbReference>
<feature type="binding site" evidence="15">
    <location>
        <position position="177"/>
    </location>
    <ligand>
        <name>L-threonine</name>
        <dbReference type="ChEBI" id="CHEBI:57926"/>
    </ligand>
</feature>
<dbReference type="GO" id="GO:0002949">
    <property type="term" value="P:tRNA threonylcarbamoyladenosine modification"/>
    <property type="evidence" value="ECO:0007669"/>
    <property type="project" value="UniProtKB-ARBA"/>
</dbReference>
<dbReference type="PIRSF" id="PIRSF004930">
    <property type="entry name" value="Tln_factor_SUA5"/>
    <property type="match status" value="1"/>
</dbReference>
<feature type="binding site" evidence="15">
    <location>
        <position position="293"/>
    </location>
    <ligand>
        <name>ATP</name>
        <dbReference type="ChEBI" id="CHEBI:30616"/>
    </ligand>
</feature>
<evidence type="ECO:0000256" key="7">
    <source>
        <dbReference type="ARBA" id="ARBA00022694"/>
    </source>
</evidence>
<evidence type="ECO:0000259" key="16">
    <source>
        <dbReference type="PROSITE" id="PS51163"/>
    </source>
</evidence>
<evidence type="ECO:0000256" key="3">
    <source>
        <dbReference type="ARBA" id="ARBA00012584"/>
    </source>
</evidence>
<dbReference type="OrthoDB" id="412787at2759"/>
<dbReference type="EMBL" id="MU003772">
    <property type="protein sequence ID" value="KAF2724253.1"/>
    <property type="molecule type" value="Genomic_DNA"/>
</dbReference>
<evidence type="ECO:0000256" key="6">
    <source>
        <dbReference type="ARBA" id="ARBA00022679"/>
    </source>
</evidence>
<dbReference type="InterPro" id="IPR017945">
    <property type="entry name" value="DHBP_synth_RibB-like_a/b_dom"/>
</dbReference>
<dbReference type="Pfam" id="PF01300">
    <property type="entry name" value="Sua5_yciO_yrdC"/>
    <property type="match status" value="1"/>
</dbReference>
<keyword evidence="7 14" id="KW-0819">tRNA processing</keyword>
<feature type="domain" description="YrdC-like" evidence="16">
    <location>
        <begin position="48"/>
        <end position="255"/>
    </location>
</feature>
<dbReference type="Gene3D" id="3.90.870.10">
    <property type="entry name" value="DHBP synthase"/>
    <property type="match status" value="1"/>
</dbReference>
<feature type="binding site" evidence="15">
    <location>
        <position position="173"/>
    </location>
    <ligand>
        <name>ATP</name>
        <dbReference type="ChEBI" id="CHEBI:30616"/>
    </ligand>
</feature>
<proteinExistence type="inferred from homology"/>
<evidence type="ECO:0000256" key="9">
    <source>
        <dbReference type="ARBA" id="ARBA00022741"/>
    </source>
</evidence>
<feature type="binding site" evidence="15">
    <location>
        <position position="237"/>
    </location>
    <ligand>
        <name>ATP</name>
        <dbReference type="ChEBI" id="CHEBI:30616"/>
    </ligand>
</feature>
<evidence type="ECO:0000256" key="1">
    <source>
        <dbReference type="ARBA" id="ARBA00004496"/>
    </source>
</evidence>
<dbReference type="GO" id="GO:0061710">
    <property type="term" value="F:L-threonylcarbamoyladenylate synthase"/>
    <property type="evidence" value="ECO:0007669"/>
    <property type="project" value="UniProtKB-EC"/>
</dbReference>
<dbReference type="EC" id="2.7.7.87" evidence="3 14"/>
<feature type="binding site" evidence="15">
    <location>
        <position position="199"/>
    </location>
    <ligand>
        <name>ATP</name>
        <dbReference type="ChEBI" id="CHEBI:30616"/>
    </ligand>
</feature>
<dbReference type="FunFam" id="3.90.870.10:FF:000008">
    <property type="entry name" value="Threonylcarbamoyl-AMP synthase"/>
    <property type="match status" value="1"/>
</dbReference>
<feature type="binding site" evidence="15">
    <location>
        <position position="251"/>
    </location>
    <ligand>
        <name>ATP</name>
        <dbReference type="ChEBI" id="CHEBI:30616"/>
    </ligand>
</feature>
<evidence type="ECO:0000256" key="15">
    <source>
        <dbReference type="PIRSR" id="PIRSR004930-1"/>
    </source>
</evidence>
<dbReference type="InterPro" id="IPR005145">
    <property type="entry name" value="Sua5_C"/>
</dbReference>
<feature type="binding site" evidence="15">
    <location>
        <position position="103"/>
    </location>
    <ligand>
        <name>L-threonine</name>
        <dbReference type="ChEBI" id="CHEBI:57926"/>
    </ligand>
</feature>
<dbReference type="Proteomes" id="UP000799441">
    <property type="component" value="Unassembled WGS sequence"/>
</dbReference>
<accession>A0A9P4QEN9</accession>
<gene>
    <name evidence="17" type="ORF">K431DRAFT_217960</name>
</gene>
<evidence type="ECO:0000256" key="11">
    <source>
        <dbReference type="ARBA" id="ARBA00029774"/>
    </source>
</evidence>
<dbReference type="InterPro" id="IPR050156">
    <property type="entry name" value="TC-AMP_synthase_SUA5"/>
</dbReference>
<comment type="subcellular location">
    <subcellularLocation>
        <location evidence="1 14">Cytoplasm</location>
    </subcellularLocation>
</comment>
<keyword evidence="10 14" id="KW-0067">ATP-binding</keyword>
<evidence type="ECO:0000256" key="12">
    <source>
        <dbReference type="ARBA" id="ARBA00048366"/>
    </source>
</evidence>
<keyword evidence="6 14" id="KW-0808">Transferase</keyword>
<dbReference type="GO" id="GO:0000049">
    <property type="term" value="F:tRNA binding"/>
    <property type="evidence" value="ECO:0007669"/>
    <property type="project" value="TreeGrafter"/>
</dbReference>
<evidence type="ECO:0000256" key="10">
    <source>
        <dbReference type="ARBA" id="ARBA00022840"/>
    </source>
</evidence>
<dbReference type="InterPro" id="IPR010923">
    <property type="entry name" value="T(6)A37_SUA5"/>
</dbReference>
<comment type="similarity">
    <text evidence="2 14">Belongs to the SUA5 family.</text>
</comment>
<dbReference type="PANTHER" id="PTHR17490:SF16">
    <property type="entry name" value="THREONYLCARBAMOYL-AMP SYNTHASE"/>
    <property type="match status" value="1"/>
</dbReference>
<dbReference type="GO" id="GO:0005524">
    <property type="term" value="F:ATP binding"/>
    <property type="evidence" value="ECO:0007669"/>
    <property type="project" value="UniProtKB-UniRule"/>
</dbReference>
<evidence type="ECO:0000313" key="18">
    <source>
        <dbReference type="Proteomes" id="UP000799441"/>
    </source>
</evidence>
<keyword evidence="9 14" id="KW-0547">Nucleotide-binding</keyword>
<keyword evidence="18" id="KW-1185">Reference proteome</keyword>
<feature type="binding site" evidence="15">
    <location>
        <position position="197"/>
    </location>
    <ligand>
        <name>L-threonine</name>
        <dbReference type="ChEBI" id="CHEBI:57926"/>
    </ligand>
</feature>
<evidence type="ECO:0000313" key="17">
    <source>
        <dbReference type="EMBL" id="KAF2724253.1"/>
    </source>
</evidence>
<feature type="binding site" evidence="15">
    <location>
        <position position="71"/>
    </location>
    <ligand>
        <name>L-threonine</name>
        <dbReference type="ChEBI" id="CHEBI:57926"/>
    </ligand>
</feature>
<keyword evidence="8 14" id="KW-0548">Nucleotidyltransferase</keyword>
<feature type="binding site" evidence="15">
    <location>
        <position position="98"/>
    </location>
    <ligand>
        <name>ATP</name>
        <dbReference type="ChEBI" id="CHEBI:30616"/>
    </ligand>
</feature>
<dbReference type="Gene3D" id="3.40.50.11030">
    <property type="entry name" value="Threonylcarbamoyl-AMP synthase, C-terminal domain"/>
    <property type="match status" value="1"/>
</dbReference>
<dbReference type="SUPFAM" id="SSF55821">
    <property type="entry name" value="YrdC/RibB"/>
    <property type="match status" value="1"/>
</dbReference>
<evidence type="ECO:0000256" key="14">
    <source>
        <dbReference type="PIRNR" id="PIRNR004930"/>
    </source>
</evidence>
<evidence type="ECO:0000256" key="2">
    <source>
        <dbReference type="ARBA" id="ARBA00007663"/>
    </source>
</evidence>
<evidence type="ECO:0000256" key="13">
    <source>
        <dbReference type="ARBA" id="ARBA00056339"/>
    </source>
</evidence>
<protein>
    <recommendedName>
        <fullName evidence="4 14">Threonylcarbamoyl-AMP synthase</fullName>
        <shortName evidence="14">TC-AMP synthase</shortName>
        <ecNumber evidence="3 14">2.7.7.87</ecNumber>
    </recommendedName>
    <alternativeName>
        <fullName evidence="11 14">L-threonylcarbamoyladenylate synthase</fullName>
    </alternativeName>
</protein>
<dbReference type="GO" id="GO:0003725">
    <property type="term" value="F:double-stranded RNA binding"/>
    <property type="evidence" value="ECO:0007669"/>
    <property type="project" value="UniProtKB-UniRule"/>
</dbReference>
<dbReference type="PROSITE" id="PS51163">
    <property type="entry name" value="YRDC"/>
    <property type="match status" value="1"/>
</dbReference>
<dbReference type="AlphaFoldDB" id="A0A9P4QEN9"/>